<dbReference type="AlphaFoldDB" id="A0A8D8ADB1"/>
<reference evidence="1" key="1">
    <citation type="submission" date="2021-05" db="EMBL/GenBank/DDBJ databases">
        <authorList>
            <person name="Alioto T."/>
            <person name="Alioto T."/>
            <person name="Gomez Garrido J."/>
        </authorList>
    </citation>
    <scope>NUCLEOTIDE SEQUENCE</scope>
</reference>
<evidence type="ECO:0000313" key="1">
    <source>
        <dbReference type="EMBL" id="CAG6454310.1"/>
    </source>
</evidence>
<organism evidence="1">
    <name type="scientific">Culex pipiens</name>
    <name type="common">House mosquito</name>
    <dbReference type="NCBI Taxonomy" id="7175"/>
    <lineage>
        <taxon>Eukaryota</taxon>
        <taxon>Metazoa</taxon>
        <taxon>Ecdysozoa</taxon>
        <taxon>Arthropoda</taxon>
        <taxon>Hexapoda</taxon>
        <taxon>Insecta</taxon>
        <taxon>Pterygota</taxon>
        <taxon>Neoptera</taxon>
        <taxon>Endopterygota</taxon>
        <taxon>Diptera</taxon>
        <taxon>Nematocera</taxon>
        <taxon>Culicoidea</taxon>
        <taxon>Culicidae</taxon>
        <taxon>Culicinae</taxon>
        <taxon>Culicini</taxon>
        <taxon>Culex</taxon>
        <taxon>Culex</taxon>
    </lineage>
</organism>
<sequence length="124" mass="13743">MCKRASQSINTNLLAQHSSGLLPKRTPTSTCSIHQRTSIARWRIAGGSTSTRLPILWTSRHAPASHTFRTTFLHRSPISWSSTNSTVAAAVVRAMTTWSMSTHSTVHNPRILERTSPRLSIQLP</sequence>
<dbReference type="EMBL" id="HBUE01025714">
    <property type="protein sequence ID" value="CAG6454310.1"/>
    <property type="molecule type" value="Transcribed_RNA"/>
</dbReference>
<accession>A0A8D8ADB1</accession>
<name>A0A8D8ADB1_CULPI</name>
<proteinExistence type="predicted"/>
<protein>
    <submittedName>
        <fullName evidence="1">(northern house mosquito) hypothetical protein</fullName>
    </submittedName>
</protein>